<evidence type="ECO:0000256" key="1">
    <source>
        <dbReference type="SAM" id="SignalP"/>
    </source>
</evidence>
<feature type="chain" id="PRO_5016920189" description="L,D-transpeptidase catalytic domain" evidence="1">
    <location>
        <begin position="23"/>
        <end position="253"/>
    </location>
</feature>
<evidence type="ECO:0000313" key="3">
    <source>
        <dbReference type="Proteomes" id="UP000254968"/>
    </source>
</evidence>
<reference evidence="2 3" key="1">
    <citation type="submission" date="2018-06" db="EMBL/GenBank/DDBJ databases">
        <authorList>
            <consortium name="Pathogen Informatics"/>
            <person name="Doyle S."/>
        </authorList>
    </citation>
    <scope>NUCLEOTIDE SEQUENCE [LARGE SCALE GENOMIC DNA]</scope>
    <source>
        <strain evidence="2 3">NCTC13315</strain>
    </source>
</reference>
<gene>
    <name evidence="2" type="ORF">NCTC13315_00851</name>
</gene>
<keyword evidence="3" id="KW-1185">Reference proteome</keyword>
<dbReference type="PANTHER" id="PTHR38477">
    <property type="entry name" value="HYPOTHETICAL EXPORTED PROTEIN"/>
    <property type="match status" value="1"/>
</dbReference>
<dbReference type="EMBL" id="UGNV01000001">
    <property type="protein sequence ID" value="STX28322.1"/>
    <property type="molecule type" value="Genomic_DNA"/>
</dbReference>
<keyword evidence="1" id="KW-0732">Signal</keyword>
<dbReference type="InterPro" id="IPR032676">
    <property type="entry name" value="YkuD_2"/>
</dbReference>
<feature type="signal peptide" evidence="1">
    <location>
        <begin position="1"/>
        <end position="22"/>
    </location>
</feature>
<sequence length="253" mass="28112">MSTILSLLSAAFLSSSVPSTPATTPPTNKTTTAVVVKQTKEMNQRVQDLSQAVQKTTDINHRVQHLSQKAPELNKKVLRLALTAYEKASSRGNVKKPVLTVIDYSLPSSKQRMWVFDLNKEKLLYNTYVAHGRNSGMNVPHHFSNRMSSKETSLGTYVTRNTYVGSKGLSLNLQGLEKGINDNAYTRRVVIHGAWYVEPDFIKKSGRAGRSWGCPSIAKTLAKPVINTIKDGSVVFAYYPDKYYLSHSGYVLV</sequence>
<protein>
    <recommendedName>
        <fullName evidence="4">L,D-transpeptidase catalytic domain</fullName>
    </recommendedName>
</protein>
<evidence type="ECO:0008006" key="4">
    <source>
        <dbReference type="Google" id="ProtNLM"/>
    </source>
</evidence>
<dbReference type="PANTHER" id="PTHR38477:SF1">
    <property type="entry name" value="MUREIN L,D-TRANSPEPTIDASE CATALYTIC DOMAIN FAMILY PROTEIN"/>
    <property type="match status" value="1"/>
</dbReference>
<dbReference type="AlphaFoldDB" id="A0A378I017"/>
<dbReference type="Proteomes" id="UP000254968">
    <property type="component" value="Unassembled WGS sequence"/>
</dbReference>
<proteinExistence type="predicted"/>
<dbReference type="RefSeq" id="WP_423202350.1">
    <property type="nucleotide sequence ID" value="NZ_CAAAHO010000001.1"/>
</dbReference>
<name>A0A378I017_9GAMM</name>
<evidence type="ECO:0000313" key="2">
    <source>
        <dbReference type="EMBL" id="STX28322.1"/>
    </source>
</evidence>
<organism evidence="2 3">
    <name type="scientific">Legionella beliardensis</name>
    <dbReference type="NCBI Taxonomy" id="91822"/>
    <lineage>
        <taxon>Bacteria</taxon>
        <taxon>Pseudomonadati</taxon>
        <taxon>Pseudomonadota</taxon>
        <taxon>Gammaproteobacteria</taxon>
        <taxon>Legionellales</taxon>
        <taxon>Legionellaceae</taxon>
        <taxon>Legionella</taxon>
    </lineage>
</organism>
<accession>A0A378I017</accession>
<dbReference type="Pfam" id="PF13645">
    <property type="entry name" value="YkuD_2"/>
    <property type="match status" value="1"/>
</dbReference>